<gene>
    <name evidence="2" type="ORF">TR51_26860</name>
</gene>
<dbReference type="InterPro" id="IPR047736">
    <property type="entry name" value="RdlA/B-like"/>
</dbReference>
<evidence type="ECO:0008006" key="4">
    <source>
        <dbReference type="Google" id="ProtNLM"/>
    </source>
</evidence>
<organism evidence="2 3">
    <name type="scientific">Kitasatospora griseola</name>
    <name type="common">Streptomyces griseolosporeus</name>
    <dbReference type="NCBI Taxonomy" id="2064"/>
    <lineage>
        <taxon>Bacteria</taxon>
        <taxon>Bacillati</taxon>
        <taxon>Actinomycetota</taxon>
        <taxon>Actinomycetes</taxon>
        <taxon>Kitasatosporales</taxon>
        <taxon>Streptomycetaceae</taxon>
        <taxon>Kitasatospora</taxon>
    </lineage>
</organism>
<evidence type="ECO:0000256" key="1">
    <source>
        <dbReference type="SAM" id="SignalP"/>
    </source>
</evidence>
<protein>
    <recommendedName>
        <fullName evidence="4">Rodlet layer protein</fullName>
    </recommendedName>
</protein>
<feature type="chain" id="PRO_5002218583" description="Rodlet layer protein" evidence="1">
    <location>
        <begin position="26"/>
        <end position="114"/>
    </location>
</feature>
<dbReference type="EMBL" id="JXZB01000004">
    <property type="protein sequence ID" value="KIQ62612.1"/>
    <property type="molecule type" value="Genomic_DNA"/>
</dbReference>
<keyword evidence="3" id="KW-1185">Reference proteome</keyword>
<feature type="signal peptide" evidence="1">
    <location>
        <begin position="1"/>
        <end position="25"/>
    </location>
</feature>
<evidence type="ECO:0000313" key="3">
    <source>
        <dbReference type="Proteomes" id="UP000032066"/>
    </source>
</evidence>
<evidence type="ECO:0000313" key="2">
    <source>
        <dbReference type="EMBL" id="KIQ62612.1"/>
    </source>
</evidence>
<accession>A0A0D0PQD0</accession>
<dbReference type="Pfam" id="PF25848">
    <property type="entry name" value="Rodlin"/>
    <property type="match status" value="1"/>
</dbReference>
<dbReference type="PATRIC" id="fig|2064.6.peg.5704"/>
<dbReference type="OrthoDB" id="3854116at2"/>
<reference evidence="2 3" key="1">
    <citation type="submission" date="2015-02" db="EMBL/GenBank/DDBJ databases">
        <title>Draft genome sequence of Kitasatospora griseola MF730-N6, a bafilomycin, terpentecin and satosporin producer.</title>
        <authorList>
            <person name="Arens J.C."/>
            <person name="Haltli B."/>
            <person name="Kerr R.G."/>
        </authorList>
    </citation>
    <scope>NUCLEOTIDE SEQUENCE [LARGE SCALE GENOMIC DNA]</scope>
    <source>
        <strain evidence="2 3">MF730-N6</strain>
    </source>
</reference>
<keyword evidence="1" id="KW-0732">Signal</keyword>
<sequence length="114" mass="11108">MLKKSLATVGLAAAALAAVSTPAVAIGDADGSAATIQGNGGTNSSGTWGNHSPNFHFADNPNICLPEIHNVGVAVLGIAVPVEVQALNNQPKQTCVVGQGTVGSGDGGVSHLVG</sequence>
<dbReference type="RefSeq" id="WP_043914746.1">
    <property type="nucleotide sequence ID" value="NZ_BMRI01000005.1"/>
</dbReference>
<comment type="caution">
    <text evidence="2">The sequence shown here is derived from an EMBL/GenBank/DDBJ whole genome shotgun (WGS) entry which is preliminary data.</text>
</comment>
<dbReference type="AlphaFoldDB" id="A0A0D0PQD0"/>
<dbReference type="Proteomes" id="UP000032066">
    <property type="component" value="Unassembled WGS sequence"/>
</dbReference>
<proteinExistence type="predicted"/>
<name>A0A0D0PQD0_KITGR</name>